<proteinExistence type="predicted"/>
<evidence type="ECO:0000259" key="1">
    <source>
        <dbReference type="Pfam" id="PF26002"/>
    </source>
</evidence>
<dbReference type="KEGG" id="arac:E0W69_008760"/>
<gene>
    <name evidence="2" type="ORF">E0W69_008760</name>
</gene>
<evidence type="ECO:0000313" key="2">
    <source>
        <dbReference type="EMBL" id="QES88737.1"/>
    </source>
</evidence>
<keyword evidence="3" id="KW-1185">Reference proteome</keyword>
<organism evidence="2 3">
    <name type="scientific">Rhizosphaericola mali</name>
    <dbReference type="NCBI Taxonomy" id="2545455"/>
    <lineage>
        <taxon>Bacteria</taxon>
        <taxon>Pseudomonadati</taxon>
        <taxon>Bacteroidota</taxon>
        <taxon>Chitinophagia</taxon>
        <taxon>Chitinophagales</taxon>
        <taxon>Chitinophagaceae</taxon>
        <taxon>Rhizosphaericola</taxon>
    </lineage>
</organism>
<accession>A0A5P2G0M9</accession>
<dbReference type="Pfam" id="PF26002">
    <property type="entry name" value="Beta-barrel_AprE"/>
    <property type="match status" value="1"/>
</dbReference>
<dbReference type="OrthoDB" id="7057889at2"/>
<evidence type="ECO:0000313" key="3">
    <source>
        <dbReference type="Proteomes" id="UP000292424"/>
    </source>
</evidence>
<dbReference type="InterPro" id="IPR058982">
    <property type="entry name" value="Beta-barrel_AprE"/>
</dbReference>
<dbReference type="Proteomes" id="UP000292424">
    <property type="component" value="Chromosome"/>
</dbReference>
<dbReference type="EMBL" id="CP044016">
    <property type="protein sequence ID" value="QES88737.1"/>
    <property type="molecule type" value="Genomic_DNA"/>
</dbReference>
<feature type="domain" description="AprE-like beta-barrel" evidence="1">
    <location>
        <begin position="10"/>
        <end position="90"/>
    </location>
</feature>
<sequence>MRGAISSVFTLYLPQNNLGKADTGMEVQLRFDAYPYQEKGVVNGRLAYISRVISDSGYLGIVRLDNGLLTSQHQQLSYKDGLKADALIITKDMSLLNRLYYNVTKAMSLNNK</sequence>
<dbReference type="AlphaFoldDB" id="A0A5P2G0M9"/>
<protein>
    <recommendedName>
        <fullName evidence="1">AprE-like beta-barrel domain-containing protein</fullName>
    </recommendedName>
</protein>
<name>A0A5P2G0M9_9BACT</name>
<reference evidence="2 3" key="1">
    <citation type="submission" date="2019-09" db="EMBL/GenBank/DDBJ databases">
        <title>Complete genome sequence of Arachidicoccus sp. B3-10 isolated from apple orchard soil.</title>
        <authorList>
            <person name="Kim H.S."/>
            <person name="Han K.-I."/>
            <person name="Suh M.K."/>
            <person name="Lee K.C."/>
            <person name="Eom M.K."/>
            <person name="Kim J.-S."/>
            <person name="Kang S.W."/>
            <person name="Sin Y."/>
            <person name="Lee J.-S."/>
        </authorList>
    </citation>
    <scope>NUCLEOTIDE SEQUENCE [LARGE SCALE GENOMIC DNA]</scope>
    <source>
        <strain evidence="2 3">B3-10</strain>
    </source>
</reference>